<dbReference type="SUPFAM" id="SSF49299">
    <property type="entry name" value="PKD domain"/>
    <property type="match status" value="3"/>
</dbReference>
<dbReference type="NCBIfam" id="TIGR04183">
    <property type="entry name" value="Por_Secre_tail"/>
    <property type="match status" value="1"/>
</dbReference>
<dbReference type="Pfam" id="PF18962">
    <property type="entry name" value="Por_Secre_tail"/>
    <property type="match status" value="1"/>
</dbReference>
<comment type="caution">
    <text evidence="4">The sequence shown here is derived from an EMBL/GenBank/DDBJ whole genome shotgun (WGS) entry which is preliminary data.</text>
</comment>
<feature type="domain" description="PKD" evidence="3">
    <location>
        <begin position="44"/>
        <end position="82"/>
    </location>
</feature>
<evidence type="ECO:0000313" key="5">
    <source>
        <dbReference type="Proteomes" id="UP000718451"/>
    </source>
</evidence>
<name>A0ABX1GMG1_9FLAO</name>
<reference evidence="4 5" key="1">
    <citation type="submission" date="2020-04" db="EMBL/GenBank/DDBJ databases">
        <authorList>
            <person name="Yoon J."/>
        </authorList>
    </citation>
    <scope>NUCLEOTIDE SEQUENCE [LARGE SCALE GENOMIC DNA]</scope>
    <source>
        <strain evidence="4 5">DJ-13</strain>
    </source>
</reference>
<dbReference type="Pfam" id="PF03382">
    <property type="entry name" value="DUF285"/>
    <property type="match status" value="5"/>
</dbReference>
<feature type="domain" description="PKD" evidence="3">
    <location>
        <begin position="557"/>
        <end position="594"/>
    </location>
</feature>
<dbReference type="InterPro" id="IPR035986">
    <property type="entry name" value="PKD_dom_sf"/>
</dbReference>
<evidence type="ECO:0000259" key="3">
    <source>
        <dbReference type="PROSITE" id="PS50093"/>
    </source>
</evidence>
<feature type="domain" description="PKD" evidence="3">
    <location>
        <begin position="878"/>
        <end position="915"/>
    </location>
</feature>
<dbReference type="InterPro" id="IPR026444">
    <property type="entry name" value="Secre_tail"/>
</dbReference>
<organism evidence="4 5">
    <name type="scientific">Croceivirga thetidis</name>
    <dbReference type="NCBI Taxonomy" id="2721623"/>
    <lineage>
        <taxon>Bacteria</taxon>
        <taxon>Pseudomonadati</taxon>
        <taxon>Bacteroidota</taxon>
        <taxon>Flavobacteriia</taxon>
        <taxon>Flavobacteriales</taxon>
        <taxon>Flavobacteriaceae</taxon>
        <taxon>Croceivirga</taxon>
    </lineage>
</organism>
<accession>A0ABX1GMG1</accession>
<dbReference type="InterPro" id="IPR005046">
    <property type="entry name" value="DUF285"/>
</dbReference>
<protein>
    <submittedName>
        <fullName evidence="4">BspA family leucine-rich repeat surface protein</fullName>
    </submittedName>
</protein>
<dbReference type="EMBL" id="JAAWWL010000001">
    <property type="protein sequence ID" value="NKI30809.1"/>
    <property type="molecule type" value="Genomic_DNA"/>
</dbReference>
<dbReference type="Proteomes" id="UP000718451">
    <property type="component" value="Unassembled WGS sequence"/>
</dbReference>
<evidence type="ECO:0000256" key="1">
    <source>
        <dbReference type="ARBA" id="ARBA00022729"/>
    </source>
</evidence>
<dbReference type="CDD" id="cd00146">
    <property type="entry name" value="PKD"/>
    <property type="match status" value="3"/>
</dbReference>
<proteinExistence type="predicted"/>
<evidence type="ECO:0000313" key="4">
    <source>
        <dbReference type="EMBL" id="NKI30809.1"/>
    </source>
</evidence>
<dbReference type="RefSeq" id="WP_168551038.1">
    <property type="nucleotide sequence ID" value="NZ_JAAWWL010000001.1"/>
</dbReference>
<keyword evidence="1 2" id="KW-0732">Signal</keyword>
<evidence type="ECO:0000256" key="2">
    <source>
        <dbReference type="SAM" id="SignalP"/>
    </source>
</evidence>
<dbReference type="InterPro" id="IPR000601">
    <property type="entry name" value="PKD_dom"/>
</dbReference>
<keyword evidence="5" id="KW-1185">Reference proteome</keyword>
<gene>
    <name evidence="4" type="ORF">HCU67_02560</name>
</gene>
<sequence>MRLTFTLAFLLVSLTVFSQAFVTTWKTDNEGSSNDNQITIPTHPDVTYNYEVDWGDGTTNTIVTGNITHTYAAPGTYQVSITGDFPHIYFGGLDEGKKLISIDQWGGIEWQSMFSAFWYCENLDVLANDVPNLSGVQNMVNMFTGCTSLVGNSAMGTWQVGTVTDMSSLFSGTSNFNIDISNWNVSNVQAMPAMFSGSAFNQDISAWNVSKVQNMLGMFSATQNFNIDISGWDVSSVSDMSYMFSFATGFDQPLNTWNTSAVLNMEAMFKNAPNFNRELNSWNVSKVENMKEMFSGASSFNNNISQWNVGAVLNMENMFRNAVDFNQPIELWNVENVTMMKELFAGASSFNQNLNGWNVGQVTSMQGMFAGASNFNQNISNWDTSNVTTMRGMFFDANSFDQNIGAWDLSNNIDLGAMFFGATSFNQDVSGWNVSGVSSMDAMFERATSFDQDLGGWDITNVTTMKDMFNDAGLSQVNYDATLTGWANLPSLQSNVQFDAGNSTLCTGASAKSKLINDFSWTITDGGIGVCPFITTWKTDNPGGSNDNQITIPTFPGETYDYSIDWGDGNIDTNVMGDITHTYANPGTYTISISGQFPRLYFLGATTDENSPFDNQKLLSVDLWGSIQWTSMEFAFFNCTELDVVAPDEPILDNVTNMNSMFNGCYSLEGTTEFENWEVGNVQIMNDLFADCFEFNQELGSWDVSNVTDMSFMFSSAQQFNGNISNWNTSAVQNMRAMFQDSWAFNQGIGNWNVSQVTDMQNMFFGATSFDQNLENWNVSNVGNMSSMFFGAKLSTANYDSLLAGWASLSNLQNGVVFDAGGSQFCNSLEDRQSIIDNYGWNIEDDGANSECFFITTWKTDNPGLSEDNQITIPTFPGGTYDYNVDWGDGTSDTNVTASITHTYSNPGEYDVIISGDFNQIFFNNQNRENFIGDEEKIIDIKQWGTARWGFMFGAFAGCKNLDISAQDIPDFSNSNSLGAMFLNCVSLIGNESFEFWDVSSINNMPNLFRGADLFNQNIGAWDVSNVTDMAGMFSEAKTFNQDLNGWNVSSVEQMQSLFAGASVFNSELNNWDVSSVTNMAAMFNRTSFNQDISGWDVSKVEFMDFMFSSNPTFNQDISQWDVSSVTSMASMFFMNRTFDYNLGGWDVSQVTDMSNMFVQSTGMSYQNYNDMLIGWNNLPSLQSNVQFDTSNHEYCEAEDARQNLIDTYGWIINDNGKNCIEGQRPYITTWKTDNFGDSEDNQLLISTNEFAIYQYDIDWGDGTSDTNVRGDILHTYITPGIYEVQISGYFPSNGFFGNDRLDREKLLTVEQWGDIVWDNFNNAFAECLNMDVVATDTPNLSKVEQMVYSFGLCHSLVGNDSFNDWDVSNVERFDSMFRVCYEFNQDLSNWDISNAEFINGMFNFATSYNQDLSSWDTSNVVNMSNMFNNAHSFNKDLSTWDVSNVTDMRGMFRLAEAFDQDLGNWNVSNVTNMSEMFFEAGISAPNYDSTLLEWSVLPSLQNNVVFDAGDSQYCEAIDARQFIIDTYGWTITDGGEFALCNQDNDGDGVLDQFDQCLNSAPGAVVNENGCDFIANDAIQVFVLTPSCTDSSDGSIEVNMNAAGYQLDISLEGIAVSNQFNDVTSGTNFEIEDLSVGTYTVTVSIPEVLFERTFGVTVNALDSVSGKRQSLDTKSRTASYLVSGSKTYTVRVNGELQNFEFENDKENVISLENLNGETEIVISGESDCQGKIEDSFFVDDSISIFPTVVTSHFNVLSSNSKLEFAIYNLEGRVMQPLKQLEFSTQAVEIDVSLLPSGMYFINLVEGENVKTFKIIKR</sequence>
<dbReference type="NCBIfam" id="TIGR02167">
    <property type="entry name" value="Liste_lipo_26"/>
    <property type="match status" value="8"/>
</dbReference>
<feature type="chain" id="PRO_5046364429" evidence="2">
    <location>
        <begin position="21"/>
        <end position="1817"/>
    </location>
</feature>
<dbReference type="PROSITE" id="PS50093">
    <property type="entry name" value="PKD"/>
    <property type="match status" value="4"/>
</dbReference>
<dbReference type="InterPro" id="IPR011889">
    <property type="entry name" value="Liste_lipo_26"/>
</dbReference>
<dbReference type="InterPro" id="IPR013783">
    <property type="entry name" value="Ig-like_fold"/>
</dbReference>
<dbReference type="Gene3D" id="2.60.40.10">
    <property type="entry name" value="Immunoglobulins"/>
    <property type="match status" value="3"/>
</dbReference>
<feature type="domain" description="PKD" evidence="3">
    <location>
        <begin position="1256"/>
        <end position="1288"/>
    </location>
</feature>
<feature type="signal peptide" evidence="2">
    <location>
        <begin position="1"/>
        <end position="20"/>
    </location>
</feature>